<feature type="signal peptide" evidence="1">
    <location>
        <begin position="1"/>
        <end position="22"/>
    </location>
</feature>
<dbReference type="PANTHER" id="PTHR34406">
    <property type="entry name" value="PROTEIN YCEI"/>
    <property type="match status" value="1"/>
</dbReference>
<evidence type="ECO:0000313" key="3">
    <source>
        <dbReference type="EMBL" id="NML67993.1"/>
    </source>
</evidence>
<organism evidence="3 4">
    <name type="scientific">Hymenobacter polaris</name>
    <dbReference type="NCBI Taxonomy" id="2682546"/>
    <lineage>
        <taxon>Bacteria</taxon>
        <taxon>Pseudomonadati</taxon>
        <taxon>Bacteroidota</taxon>
        <taxon>Cytophagia</taxon>
        <taxon>Cytophagales</taxon>
        <taxon>Hymenobacteraceae</taxon>
        <taxon>Hymenobacter</taxon>
    </lineage>
</organism>
<keyword evidence="1" id="KW-0732">Signal</keyword>
<evidence type="ECO:0000256" key="1">
    <source>
        <dbReference type="SAM" id="SignalP"/>
    </source>
</evidence>
<reference evidence="3 4" key="1">
    <citation type="submission" date="2020-04" db="EMBL/GenBank/DDBJ databases">
        <title>Hymenobacter polaris sp. nov., isolated from Arctic soil.</title>
        <authorList>
            <person name="Dahal R.H."/>
        </authorList>
    </citation>
    <scope>NUCLEOTIDE SEQUENCE [LARGE SCALE GENOMIC DNA]</scope>
    <source>
        <strain evidence="3 4">RP-2-7</strain>
    </source>
</reference>
<proteinExistence type="predicted"/>
<dbReference type="PANTHER" id="PTHR34406:SF1">
    <property type="entry name" value="PROTEIN YCEI"/>
    <property type="match status" value="1"/>
</dbReference>
<comment type="caution">
    <text evidence="3">The sequence shown here is derived from an EMBL/GenBank/DDBJ whole genome shotgun (WGS) entry which is preliminary data.</text>
</comment>
<gene>
    <name evidence="3" type="ORF">HHL22_22565</name>
</gene>
<dbReference type="SUPFAM" id="SSF101874">
    <property type="entry name" value="YceI-like"/>
    <property type="match status" value="1"/>
</dbReference>
<evidence type="ECO:0000259" key="2">
    <source>
        <dbReference type="Pfam" id="PF04264"/>
    </source>
</evidence>
<sequence>MHCFSLLLLALFGALGQLPAAAQTLFVTRSAQLAFFSSTPLENIDAKSSRAMSALDPKNHTVYFKVDNTSFEFPRKLMQEHFNDNYMESAKYPFSEFTGQYTGAVDTEHDGSYPVLVTGKLKLHGVEKPYQVPGTITVSNHQLAVAASFTIALKDHHIDIPTLVVTKVAEQVQVTVKAVYESKPLASKL</sequence>
<dbReference type="InterPro" id="IPR007372">
    <property type="entry name" value="Lipid/polyisoprenoid-bd_YceI"/>
</dbReference>
<keyword evidence="4" id="KW-1185">Reference proteome</keyword>
<feature type="domain" description="Lipid/polyisoprenoid-binding YceI-like" evidence="2">
    <location>
        <begin position="52"/>
        <end position="179"/>
    </location>
</feature>
<accession>A0A7Y0FPG3</accession>
<dbReference type="InterPro" id="IPR036761">
    <property type="entry name" value="TTHA0802/YceI-like_sf"/>
</dbReference>
<dbReference type="EMBL" id="JABBGH010000004">
    <property type="protein sequence ID" value="NML67993.1"/>
    <property type="molecule type" value="Genomic_DNA"/>
</dbReference>
<dbReference type="RefSeq" id="WP_169533693.1">
    <property type="nucleotide sequence ID" value="NZ_JABBGH010000004.1"/>
</dbReference>
<dbReference type="Pfam" id="PF04264">
    <property type="entry name" value="YceI"/>
    <property type="match status" value="1"/>
</dbReference>
<name>A0A7Y0FPG3_9BACT</name>
<evidence type="ECO:0000313" key="4">
    <source>
        <dbReference type="Proteomes" id="UP000559626"/>
    </source>
</evidence>
<feature type="chain" id="PRO_5031213363" evidence="1">
    <location>
        <begin position="23"/>
        <end position="189"/>
    </location>
</feature>
<dbReference type="AlphaFoldDB" id="A0A7Y0FPG3"/>
<dbReference type="Proteomes" id="UP000559626">
    <property type="component" value="Unassembled WGS sequence"/>
</dbReference>
<protein>
    <submittedName>
        <fullName evidence="3">YceI family protein</fullName>
    </submittedName>
</protein>
<dbReference type="Gene3D" id="2.40.128.110">
    <property type="entry name" value="Lipid/polyisoprenoid-binding, YceI-like"/>
    <property type="match status" value="1"/>
</dbReference>